<organism evidence="2 3">
    <name type="scientific">Vibrio scophthalmi</name>
    <dbReference type="NCBI Taxonomy" id="45658"/>
    <lineage>
        <taxon>Bacteria</taxon>
        <taxon>Pseudomonadati</taxon>
        <taxon>Pseudomonadota</taxon>
        <taxon>Gammaproteobacteria</taxon>
        <taxon>Vibrionales</taxon>
        <taxon>Vibrionaceae</taxon>
        <taxon>Vibrio</taxon>
    </lineage>
</organism>
<gene>
    <name evidence="2" type="ORF">VSVS05_00434</name>
</gene>
<dbReference type="InterPro" id="IPR013024">
    <property type="entry name" value="GGCT-like"/>
</dbReference>
<dbReference type="Pfam" id="PF06094">
    <property type="entry name" value="GGACT"/>
    <property type="match status" value="1"/>
</dbReference>
<dbReference type="RefSeq" id="WP_065545074.1">
    <property type="nucleotide sequence ID" value="NZ_CP016414.1"/>
</dbReference>
<dbReference type="PATRIC" id="fig|45658.7.peg.404"/>
<dbReference type="Gene3D" id="3.10.490.10">
    <property type="entry name" value="Gamma-glutamyl cyclotransferase-like"/>
    <property type="match status" value="1"/>
</dbReference>
<dbReference type="STRING" id="45658.VSVS12_02502"/>
<dbReference type="EMBL" id="CP016414">
    <property type="protein sequence ID" value="ANU35571.1"/>
    <property type="molecule type" value="Genomic_DNA"/>
</dbReference>
<dbReference type="InterPro" id="IPR036568">
    <property type="entry name" value="GGCT-like_sf"/>
</dbReference>
<protein>
    <recommendedName>
        <fullName evidence="1">Gamma-glutamylcyclotransferase AIG2-like domain-containing protein</fullName>
    </recommendedName>
</protein>
<proteinExistence type="predicted"/>
<dbReference type="InterPro" id="IPR009288">
    <property type="entry name" value="AIG2-like_dom"/>
</dbReference>
<dbReference type="SUPFAM" id="SSF110857">
    <property type="entry name" value="Gamma-glutamyl cyclotransferase-like"/>
    <property type="match status" value="1"/>
</dbReference>
<evidence type="ECO:0000259" key="1">
    <source>
        <dbReference type="Pfam" id="PF06094"/>
    </source>
</evidence>
<dbReference type="AlphaFoldDB" id="A0A1C7F6N6"/>
<keyword evidence="3" id="KW-1185">Reference proteome</keyword>
<feature type="domain" description="Gamma-glutamylcyclotransferase AIG2-like" evidence="1">
    <location>
        <begin position="5"/>
        <end position="110"/>
    </location>
</feature>
<dbReference type="CDD" id="cd06661">
    <property type="entry name" value="GGCT_like"/>
    <property type="match status" value="1"/>
</dbReference>
<evidence type="ECO:0000313" key="2">
    <source>
        <dbReference type="EMBL" id="ANU35571.1"/>
    </source>
</evidence>
<name>A0A1C7F6N6_9VIBR</name>
<sequence length="194" mass="21644">MSDYIFGYGSLMNSASRQLTGQTSTATPAIAHGLCRYWGKVDESYLLAPLVVTKGEGMVNGVLLQLDSGQLSEFDHRERGYKRIKLHPSALVSALELSERDNVWIYITEQAIPPCIISPIMQTYVDTVLAGCLEISESFAEQFIEHTIGWHHPREDDRHDPKYGNLAGVTQEVMQKIDRLLAHPLISIVSSNTN</sequence>
<evidence type="ECO:0000313" key="3">
    <source>
        <dbReference type="Proteomes" id="UP000092528"/>
    </source>
</evidence>
<dbReference type="Proteomes" id="UP000092528">
    <property type="component" value="Chromosome 1"/>
</dbReference>
<accession>A0A1C7F6N6</accession>
<reference evidence="2 3" key="1">
    <citation type="submission" date="2016-07" db="EMBL/GenBank/DDBJ databases">
        <title>Genome sequencing of Vibrio scophthalmi strain VS-05, an isolated from Paralichthys olivaceus.</title>
        <authorList>
            <person name="Han H.-J."/>
        </authorList>
    </citation>
    <scope>NUCLEOTIDE SEQUENCE [LARGE SCALE GENOMIC DNA]</scope>
    <source>
        <strain evidence="2 3">VS-05</strain>
    </source>
</reference>
<dbReference type="GeneID" id="96871550"/>